<dbReference type="Proteomes" id="UP001215598">
    <property type="component" value="Unassembled WGS sequence"/>
</dbReference>
<sequence length="107" mass="11535">MSCSLLSLALTSTVAHRCTISRQCNDVSVMLRSAGDMSEQAPTTVGRRPRNPSRTRECGGGRVPPTPLALTNGRARRDRVAAKTVRDVAVRVEVPDDEDSALDPHPL</sequence>
<keyword evidence="2" id="KW-0732">Signal</keyword>
<evidence type="ECO:0000313" key="4">
    <source>
        <dbReference type="Proteomes" id="UP001215598"/>
    </source>
</evidence>
<dbReference type="AlphaFoldDB" id="A0AAD7N6L9"/>
<evidence type="ECO:0000256" key="2">
    <source>
        <dbReference type="SAM" id="SignalP"/>
    </source>
</evidence>
<reference evidence="3" key="1">
    <citation type="submission" date="2023-03" db="EMBL/GenBank/DDBJ databases">
        <title>Massive genome expansion in bonnet fungi (Mycena s.s.) driven by repeated elements and novel gene families across ecological guilds.</title>
        <authorList>
            <consortium name="Lawrence Berkeley National Laboratory"/>
            <person name="Harder C.B."/>
            <person name="Miyauchi S."/>
            <person name="Viragh M."/>
            <person name="Kuo A."/>
            <person name="Thoen E."/>
            <person name="Andreopoulos B."/>
            <person name="Lu D."/>
            <person name="Skrede I."/>
            <person name="Drula E."/>
            <person name="Henrissat B."/>
            <person name="Morin E."/>
            <person name="Kohler A."/>
            <person name="Barry K."/>
            <person name="LaButti K."/>
            <person name="Morin E."/>
            <person name="Salamov A."/>
            <person name="Lipzen A."/>
            <person name="Mereny Z."/>
            <person name="Hegedus B."/>
            <person name="Baldrian P."/>
            <person name="Stursova M."/>
            <person name="Weitz H."/>
            <person name="Taylor A."/>
            <person name="Grigoriev I.V."/>
            <person name="Nagy L.G."/>
            <person name="Martin F."/>
            <person name="Kauserud H."/>
        </authorList>
    </citation>
    <scope>NUCLEOTIDE SEQUENCE</scope>
    <source>
        <strain evidence="3">CBHHK182m</strain>
    </source>
</reference>
<evidence type="ECO:0000313" key="3">
    <source>
        <dbReference type="EMBL" id="KAJ7748101.1"/>
    </source>
</evidence>
<feature type="chain" id="PRO_5042186144" description="Secreted protein" evidence="2">
    <location>
        <begin position="16"/>
        <end position="107"/>
    </location>
</feature>
<feature type="region of interest" description="Disordered" evidence="1">
    <location>
        <begin position="35"/>
        <end position="77"/>
    </location>
</feature>
<evidence type="ECO:0008006" key="5">
    <source>
        <dbReference type="Google" id="ProtNLM"/>
    </source>
</evidence>
<evidence type="ECO:0000256" key="1">
    <source>
        <dbReference type="SAM" id="MobiDB-lite"/>
    </source>
</evidence>
<dbReference type="EMBL" id="JARKIB010000074">
    <property type="protein sequence ID" value="KAJ7748101.1"/>
    <property type="molecule type" value="Genomic_DNA"/>
</dbReference>
<comment type="caution">
    <text evidence="3">The sequence shown here is derived from an EMBL/GenBank/DDBJ whole genome shotgun (WGS) entry which is preliminary data.</text>
</comment>
<gene>
    <name evidence="3" type="ORF">B0H16DRAFT_911301</name>
</gene>
<name>A0AAD7N6L9_9AGAR</name>
<feature type="signal peptide" evidence="2">
    <location>
        <begin position="1"/>
        <end position="15"/>
    </location>
</feature>
<keyword evidence="4" id="KW-1185">Reference proteome</keyword>
<organism evidence="3 4">
    <name type="scientific">Mycena metata</name>
    <dbReference type="NCBI Taxonomy" id="1033252"/>
    <lineage>
        <taxon>Eukaryota</taxon>
        <taxon>Fungi</taxon>
        <taxon>Dikarya</taxon>
        <taxon>Basidiomycota</taxon>
        <taxon>Agaricomycotina</taxon>
        <taxon>Agaricomycetes</taxon>
        <taxon>Agaricomycetidae</taxon>
        <taxon>Agaricales</taxon>
        <taxon>Marasmiineae</taxon>
        <taxon>Mycenaceae</taxon>
        <taxon>Mycena</taxon>
    </lineage>
</organism>
<accession>A0AAD7N6L9</accession>
<protein>
    <recommendedName>
        <fullName evidence="5">Secreted protein</fullName>
    </recommendedName>
</protein>
<proteinExistence type="predicted"/>